<reference evidence="2" key="1">
    <citation type="submission" date="2021-07" db="EMBL/GenBank/DDBJ databases">
        <authorList>
            <person name="Branca A.L. A."/>
        </authorList>
    </citation>
    <scope>NUCLEOTIDE SEQUENCE</scope>
</reference>
<keyword evidence="3" id="KW-1185">Reference proteome</keyword>
<dbReference type="EMBL" id="CAJVOS010000038">
    <property type="protein sequence ID" value="CAG8164580.1"/>
    <property type="molecule type" value="Genomic_DNA"/>
</dbReference>
<protein>
    <recommendedName>
        <fullName evidence="4">Retrotransposon Copia-like N-terminal domain-containing protein</fullName>
    </recommendedName>
</protein>
<gene>
    <name evidence="2" type="ORF">POLS_LOCUS6479</name>
</gene>
<proteinExistence type="predicted"/>
<evidence type="ECO:0000313" key="3">
    <source>
        <dbReference type="Proteomes" id="UP001153618"/>
    </source>
</evidence>
<dbReference type="Proteomes" id="UP001153618">
    <property type="component" value="Unassembled WGS sequence"/>
</dbReference>
<dbReference type="AlphaFoldDB" id="A0A9W4MV87"/>
<accession>A0A9W4MV87</accession>
<evidence type="ECO:0000256" key="1">
    <source>
        <dbReference type="SAM" id="MobiDB-lite"/>
    </source>
</evidence>
<dbReference type="OrthoDB" id="7920740at2759"/>
<comment type="caution">
    <text evidence="2">The sequence shown here is derived from an EMBL/GenBank/DDBJ whole genome shotgun (WGS) entry which is preliminary data.</text>
</comment>
<sequence length="387" mass="44473">MKLWGNASNKCIIPLNFLRLTTNKTKAQGLNGNPNPAEIIQIPQLFDENGRDLLSERVSTEMLAIERKWSNDTLRRFDSYWNGPARSQSPHQALERSCSAQSSASSRDKMSSERRYLSPDTGITDRNSTPSDRPPQAWDIRDHSPQLFCKLATRFYRPQILPEKLLGPENYKHWTLAMERTLRECGIAWGLEGDVMLALVYGEIIAQWARFNPNIWMVIFSNVSPQIQEGLRGLETLDAGEAWQFLEKTCGGDVLLRARSVKGVRDIMNVRYDKCSSLKEYLRKMMLCIRAIECNPHGEKENQRREGGNHGGRGNEGTENEWLWCQLILVNLGPEWESWVSELLEKSKDGEPMADAMSNLRRLFHVIEVEEARRIQASRYTRFPSEE</sequence>
<evidence type="ECO:0000313" key="2">
    <source>
        <dbReference type="EMBL" id="CAG8164580.1"/>
    </source>
</evidence>
<evidence type="ECO:0008006" key="4">
    <source>
        <dbReference type="Google" id="ProtNLM"/>
    </source>
</evidence>
<organism evidence="2 3">
    <name type="scientific">Penicillium olsonii</name>
    <dbReference type="NCBI Taxonomy" id="99116"/>
    <lineage>
        <taxon>Eukaryota</taxon>
        <taxon>Fungi</taxon>
        <taxon>Dikarya</taxon>
        <taxon>Ascomycota</taxon>
        <taxon>Pezizomycotina</taxon>
        <taxon>Eurotiomycetes</taxon>
        <taxon>Eurotiomycetidae</taxon>
        <taxon>Eurotiales</taxon>
        <taxon>Aspergillaceae</taxon>
        <taxon>Penicillium</taxon>
    </lineage>
</organism>
<feature type="compositionally biased region" description="Basic and acidic residues" evidence="1">
    <location>
        <begin position="106"/>
        <end position="117"/>
    </location>
</feature>
<name>A0A9W4MV87_PENOL</name>
<feature type="region of interest" description="Disordered" evidence="1">
    <location>
        <begin position="84"/>
        <end position="140"/>
    </location>
</feature>